<sequence length="93" mass="10049">MCCLESKHKTGLAVGGFFALVHLLWSVLVALGIAESLMDFVYGIHFLTNPFTVIEFSLVNALVLVVVAFVCGYVTGWVLSWVGEKCCGGHGKK</sequence>
<dbReference type="Proteomes" id="UP000034539">
    <property type="component" value="Unassembled WGS sequence"/>
</dbReference>
<dbReference type="Pfam" id="PF18926">
    <property type="entry name" value="DUF5676"/>
    <property type="match status" value="1"/>
</dbReference>
<dbReference type="InterPro" id="IPR044020">
    <property type="entry name" value="DUF5676"/>
</dbReference>
<reference evidence="2 3" key="1">
    <citation type="journal article" date="2015" name="Nature">
        <title>rRNA introns, odd ribosomes, and small enigmatic genomes across a large radiation of phyla.</title>
        <authorList>
            <person name="Brown C.T."/>
            <person name="Hug L.A."/>
            <person name="Thomas B.C."/>
            <person name="Sharon I."/>
            <person name="Castelle C.J."/>
            <person name="Singh A."/>
            <person name="Wilkins M.J."/>
            <person name="Williams K.H."/>
            <person name="Banfield J.F."/>
        </authorList>
    </citation>
    <scope>NUCLEOTIDE SEQUENCE [LARGE SCALE GENOMIC DNA]</scope>
</reference>
<comment type="caution">
    <text evidence="2">The sequence shown here is derived from an EMBL/GenBank/DDBJ whole genome shotgun (WGS) entry which is preliminary data.</text>
</comment>
<protein>
    <submittedName>
        <fullName evidence="2">Uncharacterized protein</fullName>
    </submittedName>
</protein>
<evidence type="ECO:0000256" key="1">
    <source>
        <dbReference type="SAM" id="Phobius"/>
    </source>
</evidence>
<feature type="transmembrane region" description="Helical" evidence="1">
    <location>
        <begin position="12"/>
        <end position="34"/>
    </location>
</feature>
<name>A0A0G0T2V5_9BACT</name>
<organism evidence="2 3">
    <name type="scientific">Candidatus Gottesmanbacteria bacterium GW2011_GWC2_39_8</name>
    <dbReference type="NCBI Taxonomy" id="1618450"/>
    <lineage>
        <taxon>Bacteria</taxon>
        <taxon>Candidatus Gottesmaniibacteriota</taxon>
    </lineage>
</organism>
<keyword evidence="1" id="KW-0472">Membrane</keyword>
<evidence type="ECO:0000313" key="2">
    <source>
        <dbReference type="EMBL" id="KKR32127.1"/>
    </source>
</evidence>
<gene>
    <name evidence="2" type="ORF">UT63_C0051G0009</name>
</gene>
<keyword evidence="1" id="KW-0812">Transmembrane</keyword>
<dbReference type="AlphaFoldDB" id="A0A0G0T2V5"/>
<dbReference type="EMBL" id="LBXN01000051">
    <property type="protein sequence ID" value="KKR32127.1"/>
    <property type="molecule type" value="Genomic_DNA"/>
</dbReference>
<evidence type="ECO:0000313" key="3">
    <source>
        <dbReference type="Proteomes" id="UP000034539"/>
    </source>
</evidence>
<feature type="transmembrane region" description="Helical" evidence="1">
    <location>
        <begin position="54"/>
        <end position="83"/>
    </location>
</feature>
<keyword evidence="1" id="KW-1133">Transmembrane helix</keyword>
<proteinExistence type="predicted"/>
<accession>A0A0G0T2V5</accession>